<accession>A0A379I4X9</accession>
<dbReference type="EMBL" id="UGUS01000001">
    <property type="protein sequence ID" value="SUD27030.1"/>
    <property type="molecule type" value="Genomic_DNA"/>
</dbReference>
<protein>
    <submittedName>
        <fullName evidence="1">Methyl-accepting chemotaxis protein</fullName>
    </submittedName>
</protein>
<dbReference type="Proteomes" id="UP000255125">
    <property type="component" value="Unassembled WGS sequence"/>
</dbReference>
<proteinExistence type="predicted"/>
<dbReference type="AlphaFoldDB" id="A0A379I4X9"/>
<evidence type="ECO:0000313" key="1">
    <source>
        <dbReference type="EMBL" id="SUD27030.1"/>
    </source>
</evidence>
<organism evidence="1 2">
    <name type="scientific">Pseudomonas fluorescens</name>
    <dbReference type="NCBI Taxonomy" id="294"/>
    <lineage>
        <taxon>Bacteria</taxon>
        <taxon>Pseudomonadati</taxon>
        <taxon>Pseudomonadota</taxon>
        <taxon>Gammaproteobacteria</taxon>
        <taxon>Pseudomonadales</taxon>
        <taxon>Pseudomonadaceae</taxon>
        <taxon>Pseudomonas</taxon>
    </lineage>
</organism>
<name>A0A379I4X9_PSEFL</name>
<gene>
    <name evidence="1" type="ORF">NCTC10392_00005</name>
</gene>
<sequence length="65" mass="7027">MSQPRARIASQLGLALSVILAVVISGSTVFALRSLDSANLQTREEHLASEARLLADQLNTFQYLA</sequence>
<evidence type="ECO:0000313" key="2">
    <source>
        <dbReference type="Proteomes" id="UP000255125"/>
    </source>
</evidence>
<reference evidence="1 2" key="1">
    <citation type="submission" date="2018-06" db="EMBL/GenBank/DDBJ databases">
        <authorList>
            <consortium name="Pathogen Informatics"/>
            <person name="Doyle S."/>
        </authorList>
    </citation>
    <scope>NUCLEOTIDE SEQUENCE [LARGE SCALE GENOMIC DNA]</scope>
    <source>
        <strain evidence="1 2">NCTC10392</strain>
    </source>
</reference>